<feature type="region of interest" description="Disordered" evidence="2">
    <location>
        <begin position="210"/>
        <end position="230"/>
    </location>
</feature>
<gene>
    <name evidence="4" type="ORF">PIB30_048931</name>
</gene>
<accession>A0ABU6XF04</accession>
<protein>
    <recommendedName>
        <fullName evidence="3">Putative plant transposon protein domain-containing protein</fullName>
    </recommendedName>
</protein>
<feature type="domain" description="Putative plant transposon protein" evidence="3">
    <location>
        <begin position="50"/>
        <end position="149"/>
    </location>
</feature>
<feature type="compositionally biased region" description="Acidic residues" evidence="2">
    <location>
        <begin position="211"/>
        <end position="230"/>
    </location>
</feature>
<evidence type="ECO:0000313" key="5">
    <source>
        <dbReference type="Proteomes" id="UP001341840"/>
    </source>
</evidence>
<dbReference type="EMBL" id="JASCZI010211773">
    <property type="protein sequence ID" value="MED6196597.1"/>
    <property type="molecule type" value="Genomic_DNA"/>
</dbReference>
<dbReference type="Proteomes" id="UP001341840">
    <property type="component" value="Unassembled WGS sequence"/>
</dbReference>
<name>A0ABU6XF04_9FABA</name>
<evidence type="ECO:0000259" key="3">
    <source>
        <dbReference type="Pfam" id="PF20167"/>
    </source>
</evidence>
<dbReference type="InterPro" id="IPR046796">
    <property type="entry name" value="Transposase_32_dom"/>
</dbReference>
<evidence type="ECO:0000256" key="2">
    <source>
        <dbReference type="SAM" id="MobiDB-lite"/>
    </source>
</evidence>
<keyword evidence="5" id="KW-1185">Reference proteome</keyword>
<evidence type="ECO:0000256" key="1">
    <source>
        <dbReference type="SAM" id="Coils"/>
    </source>
</evidence>
<reference evidence="4 5" key="1">
    <citation type="journal article" date="2023" name="Plants (Basel)">
        <title>Bridging the Gap: Combining Genomics and Transcriptomics Approaches to Understand Stylosanthes scabra, an Orphan Legume from the Brazilian Caatinga.</title>
        <authorList>
            <person name="Ferreira-Neto J.R.C."/>
            <person name="da Silva M.D."/>
            <person name="Binneck E."/>
            <person name="de Melo N.F."/>
            <person name="da Silva R.H."/>
            <person name="de Melo A.L.T.M."/>
            <person name="Pandolfi V."/>
            <person name="Bustamante F.O."/>
            <person name="Brasileiro-Vidal A.C."/>
            <person name="Benko-Iseppon A.M."/>
        </authorList>
    </citation>
    <scope>NUCLEOTIDE SEQUENCE [LARGE SCALE GENOMIC DNA]</scope>
    <source>
        <tissue evidence="4">Leaves</tissue>
    </source>
</reference>
<feature type="coiled-coil region" evidence="1">
    <location>
        <begin position="338"/>
        <end position="419"/>
    </location>
</feature>
<evidence type="ECO:0000313" key="4">
    <source>
        <dbReference type="EMBL" id="MED6196597.1"/>
    </source>
</evidence>
<keyword evidence="1" id="KW-0175">Coiled coil</keyword>
<proteinExistence type="predicted"/>
<comment type="caution">
    <text evidence="4">The sequence shown here is derived from an EMBL/GenBank/DDBJ whole genome shotgun (WGS) entry which is preliminary data.</text>
</comment>
<dbReference type="Pfam" id="PF20167">
    <property type="entry name" value="Transposase_32"/>
    <property type="match status" value="1"/>
</dbReference>
<sequence>MADYDDHLFLSLFNQNMFEEFARSKDIISEKGFELKHEEYPEIRNQIALRGWKRLASPRTKVKVLMIKEFFANAARTQEEMDEEEQHPLKSFVRGVEVDFSPANIKRVMRFKDNTPGAETNYNTRLHSNQMLEEVLRDLCILGATWNNRSEVTVARVILIHSILKGEDDAGVPFREYRGTPNVDEESTITAKVMETVRGGAVPIVRRHQEEEADHDEDQNQEEEAGHDEDQDQVMYEAENVYEPPHQQSYVEHETGAESWENHEVQYEQQQHNYYEPHQSPHQQPQQQQPQPQIDFYFQVFQEQQQQGIKAMTDLMTNMQIETLNYFENIKTYQEYQYDQMKAIIAQQQEVIDTQNKEFQVMKSKQDQLEKELSEIRKAQVNLAMYKSNSSNQAMDGSNEELQRLRKIIEDQRVALVQQNRAAVGSSQIASTTAASLEGKLDQIASSVAGFKEELATFKERHEQLANLSY</sequence>
<organism evidence="4 5">
    <name type="scientific">Stylosanthes scabra</name>
    <dbReference type="NCBI Taxonomy" id="79078"/>
    <lineage>
        <taxon>Eukaryota</taxon>
        <taxon>Viridiplantae</taxon>
        <taxon>Streptophyta</taxon>
        <taxon>Embryophyta</taxon>
        <taxon>Tracheophyta</taxon>
        <taxon>Spermatophyta</taxon>
        <taxon>Magnoliopsida</taxon>
        <taxon>eudicotyledons</taxon>
        <taxon>Gunneridae</taxon>
        <taxon>Pentapetalae</taxon>
        <taxon>rosids</taxon>
        <taxon>fabids</taxon>
        <taxon>Fabales</taxon>
        <taxon>Fabaceae</taxon>
        <taxon>Papilionoideae</taxon>
        <taxon>50 kb inversion clade</taxon>
        <taxon>dalbergioids sensu lato</taxon>
        <taxon>Dalbergieae</taxon>
        <taxon>Pterocarpus clade</taxon>
        <taxon>Stylosanthes</taxon>
    </lineage>
</organism>